<dbReference type="InterPro" id="IPR009057">
    <property type="entry name" value="Homeodomain-like_sf"/>
</dbReference>
<dbReference type="Proteomes" id="UP000030676">
    <property type="component" value="Unassembled WGS sequence"/>
</dbReference>
<feature type="domain" description="Myb-like" evidence="1">
    <location>
        <begin position="9"/>
        <end position="58"/>
    </location>
</feature>
<dbReference type="SMART" id="SM00717">
    <property type="entry name" value="SANT"/>
    <property type="match status" value="1"/>
</dbReference>
<dbReference type="Pfam" id="PF00249">
    <property type="entry name" value="Myb_DNA-binding"/>
    <property type="match status" value="1"/>
</dbReference>
<dbReference type="HOGENOM" id="CLU_2440910_0_0_1"/>
<name>X0GJP3_FUSOX</name>
<gene>
    <name evidence="3" type="ORF">FOPG_19891</name>
</gene>
<evidence type="ECO:0000259" key="1">
    <source>
        <dbReference type="PROSITE" id="PS50090"/>
    </source>
</evidence>
<dbReference type="PROSITE" id="PS50090">
    <property type="entry name" value="MYB_LIKE"/>
    <property type="match status" value="1"/>
</dbReference>
<dbReference type="CDD" id="cd00167">
    <property type="entry name" value="SANT"/>
    <property type="match status" value="1"/>
</dbReference>
<sequence>MPPHAAGQPPVKKRGKWSREENALIIKLRRCNATWDTISNHLPGRSATGCRQHYQAHLEGQSEGDEELKNKTARLYESPKANSGGYAVAAR</sequence>
<protein>
    <submittedName>
        <fullName evidence="3">Uncharacterized protein</fullName>
    </submittedName>
</protein>
<reference evidence="3" key="2">
    <citation type="submission" date="2014-03" db="EMBL/GenBank/DDBJ databases">
        <title>The Genome Annotation of Fusarium oxysporum PHW808.</title>
        <authorList>
            <consortium name="The Broad Institute Genomics Platform"/>
            <person name="Ma L.-J."/>
            <person name="Corby-Kistler H."/>
            <person name="Broz K."/>
            <person name="Gale L.R."/>
            <person name="Jonkers W."/>
            <person name="O'Donnell K."/>
            <person name="Ploetz R."/>
            <person name="Steinberg C."/>
            <person name="Schwartz D.C."/>
            <person name="VanEtten H."/>
            <person name="Zhou S."/>
            <person name="Young S.K."/>
            <person name="Zeng Q."/>
            <person name="Gargeya S."/>
            <person name="Fitzgerald M."/>
            <person name="Abouelleil A."/>
            <person name="Alvarado L."/>
            <person name="Chapman S.B."/>
            <person name="Gainer-Dewar J."/>
            <person name="Goldberg J."/>
            <person name="Griggs A."/>
            <person name="Gujja S."/>
            <person name="Hansen M."/>
            <person name="Howarth C."/>
            <person name="Imamovic A."/>
            <person name="Ireland A."/>
            <person name="Larimer J."/>
            <person name="McCowan C."/>
            <person name="Murphy C."/>
            <person name="Pearson M."/>
            <person name="Poon T.W."/>
            <person name="Priest M."/>
            <person name="Roberts A."/>
            <person name="Saif S."/>
            <person name="Shea T."/>
            <person name="Sykes S."/>
            <person name="Wortman J."/>
            <person name="Nusbaum C."/>
            <person name="Birren B."/>
        </authorList>
    </citation>
    <scope>NUCLEOTIDE SEQUENCE</scope>
    <source>
        <strain evidence="3">54008</strain>
    </source>
</reference>
<dbReference type="AlphaFoldDB" id="X0GJP3"/>
<proteinExistence type="predicted"/>
<dbReference type="InterPro" id="IPR001005">
    <property type="entry name" value="SANT/Myb"/>
</dbReference>
<dbReference type="Gene3D" id="1.10.10.60">
    <property type="entry name" value="Homeodomain-like"/>
    <property type="match status" value="1"/>
</dbReference>
<feature type="domain" description="HTH myb-type" evidence="2">
    <location>
        <begin position="10"/>
        <end position="62"/>
    </location>
</feature>
<reference evidence="3" key="1">
    <citation type="submission" date="2011-11" db="EMBL/GenBank/DDBJ databases">
        <title>The Genome Sequence of Fusarium oxysporum PHW808.</title>
        <authorList>
            <consortium name="The Broad Institute Genome Sequencing Platform"/>
            <person name="Ma L.-J."/>
            <person name="Gale L.R."/>
            <person name="Schwartz D.C."/>
            <person name="Zhou S."/>
            <person name="Corby-Kistler H."/>
            <person name="Young S.K."/>
            <person name="Zeng Q."/>
            <person name="Gargeya S."/>
            <person name="Fitzgerald M."/>
            <person name="Haas B."/>
            <person name="Abouelleil A."/>
            <person name="Alvarado L."/>
            <person name="Arachchi H.M."/>
            <person name="Berlin A."/>
            <person name="Brown A."/>
            <person name="Chapman S.B."/>
            <person name="Chen Z."/>
            <person name="Dunbar C."/>
            <person name="Freedman E."/>
            <person name="Gearin G."/>
            <person name="Goldberg J."/>
            <person name="Griggs A."/>
            <person name="Gujja S."/>
            <person name="Heiman D."/>
            <person name="Howarth C."/>
            <person name="Larson L."/>
            <person name="Lui A."/>
            <person name="MacDonald P.J.P."/>
            <person name="Montmayeur A."/>
            <person name="Murphy C."/>
            <person name="Neiman D."/>
            <person name="Pearson M."/>
            <person name="Priest M."/>
            <person name="Roberts A."/>
            <person name="Saif S."/>
            <person name="Shea T."/>
            <person name="Shenoy N."/>
            <person name="Sisk P."/>
            <person name="Stolte C."/>
            <person name="Sykes S."/>
            <person name="Wortman J."/>
            <person name="Nusbaum C."/>
            <person name="Birren B."/>
        </authorList>
    </citation>
    <scope>NUCLEOTIDE SEQUENCE [LARGE SCALE GENOMIC DNA]</scope>
    <source>
        <strain evidence="3">54008</strain>
    </source>
</reference>
<evidence type="ECO:0000313" key="3">
    <source>
        <dbReference type="EMBL" id="EXL63837.1"/>
    </source>
</evidence>
<dbReference type="EMBL" id="KK034665">
    <property type="protein sequence ID" value="EXL63837.1"/>
    <property type="molecule type" value="Genomic_DNA"/>
</dbReference>
<evidence type="ECO:0000259" key="2">
    <source>
        <dbReference type="PROSITE" id="PS51294"/>
    </source>
</evidence>
<dbReference type="SUPFAM" id="SSF46689">
    <property type="entry name" value="Homeodomain-like"/>
    <property type="match status" value="1"/>
</dbReference>
<dbReference type="PROSITE" id="PS51294">
    <property type="entry name" value="HTH_MYB"/>
    <property type="match status" value="1"/>
</dbReference>
<accession>X0GJP3</accession>
<dbReference type="InterPro" id="IPR017930">
    <property type="entry name" value="Myb_dom"/>
</dbReference>
<organism evidence="3">
    <name type="scientific">Fusarium oxysporum f. sp. conglutinans race 2 54008</name>
    <dbReference type="NCBI Taxonomy" id="1089457"/>
    <lineage>
        <taxon>Eukaryota</taxon>
        <taxon>Fungi</taxon>
        <taxon>Dikarya</taxon>
        <taxon>Ascomycota</taxon>
        <taxon>Pezizomycotina</taxon>
        <taxon>Sordariomycetes</taxon>
        <taxon>Hypocreomycetidae</taxon>
        <taxon>Hypocreales</taxon>
        <taxon>Nectriaceae</taxon>
        <taxon>Fusarium</taxon>
        <taxon>Fusarium oxysporum species complex</taxon>
    </lineage>
</organism>
<dbReference type="OrthoDB" id="193499at2759"/>